<reference evidence="7 8" key="1">
    <citation type="submission" date="2016-11" db="EMBL/GenBank/DDBJ databases">
        <authorList>
            <person name="Jaros S."/>
            <person name="Januszkiewicz K."/>
            <person name="Wedrychowicz H."/>
        </authorList>
    </citation>
    <scope>NUCLEOTIDE SEQUENCE [LARGE SCALE GENOMIC DNA]</scope>
    <source>
        <strain evidence="7 8">DSM 26897</strain>
    </source>
</reference>
<keyword evidence="8" id="KW-1185">Reference proteome</keyword>
<dbReference type="Pfam" id="PF13620">
    <property type="entry name" value="CarboxypepD_reg"/>
    <property type="match status" value="1"/>
</dbReference>
<evidence type="ECO:0000256" key="3">
    <source>
        <dbReference type="ARBA" id="ARBA00023237"/>
    </source>
</evidence>
<feature type="domain" description="Outer membrane protein beta-barrel" evidence="6">
    <location>
        <begin position="380"/>
        <end position="776"/>
    </location>
</feature>
<protein>
    <submittedName>
        <fullName evidence="7">Outer membrane receptor proteins, mostly Fe transport</fullName>
    </submittedName>
</protein>
<feature type="signal peptide" evidence="4">
    <location>
        <begin position="1"/>
        <end position="18"/>
    </location>
</feature>
<dbReference type="RefSeq" id="WP_073045042.1">
    <property type="nucleotide sequence ID" value="NZ_FQUO01000012.1"/>
</dbReference>
<gene>
    <name evidence="7" type="ORF">SAMN05444008_112141</name>
</gene>
<keyword evidence="2" id="KW-0472">Membrane</keyword>
<evidence type="ECO:0000313" key="7">
    <source>
        <dbReference type="EMBL" id="SHF81421.1"/>
    </source>
</evidence>
<feature type="chain" id="PRO_5012951456" evidence="4">
    <location>
        <begin position="19"/>
        <end position="802"/>
    </location>
</feature>
<feature type="domain" description="TonB-dependent receptor plug" evidence="5">
    <location>
        <begin position="130"/>
        <end position="217"/>
    </location>
</feature>
<comment type="subcellular location">
    <subcellularLocation>
        <location evidence="1">Cell outer membrane</location>
    </subcellularLocation>
</comment>
<dbReference type="AlphaFoldDB" id="A0A1M5EQK5"/>
<proteinExistence type="predicted"/>
<dbReference type="OrthoDB" id="905812at2"/>
<dbReference type="Pfam" id="PF14905">
    <property type="entry name" value="OMP_b-brl_3"/>
    <property type="match status" value="1"/>
</dbReference>
<sequence length="802" mass="89623">MRIVVLFIFLALSTLAAAQQASLVVAVHDSARKPLAAATLTLLRSPDSVAIATQVSNSTGTVTFSGIANGHYIVQASLLGYTPRYQPVHLQDNLTIQISFGYPDQGATLDGITVMARQKLVEVQADKTIINLDAGLSNTGTTMLEALEQMPGVTVDKDGNISLKGRSQVLVLIDGKQTYLAPAALATLLQNMPAAQVSQVELMDQPPARYDAAGNAGIINIRTKKNRQQGFNGTINAAFAQGFYPKTNNSLQLNYRNGRFNYFFNYSTSANKQFTRIEALRRYYNSAGQANRLLEQPSFLRSLGTNNTLRTGLDYEASKKTSLGMVLSGTIISRNSEGGNSALWMDANRKMDSLIKTVSHAETRFRNAGLNLNMRHQLNAKSELGADVDLLLYRIGSNQAFENTRIFPGTYNEATRASIPSLLNIASARVDYSVQLKRLKLETGAKTSFVHTDNDAQYHYFDGSSWQEDLGKSNHFRYHENINALYGSAAYKKGRWNLQGGLRWEKTRYNARQLGNAAQKDSTFGRTYNNFFPSVQLGFDIDSNNSISLSSSRRIDRPAFQKLNPFLFIINKYTYQQGNPYFRPQYTWNIELEHQYKGMLITGITYSRTTDYFAQIFPIATNGIVLYTEGNLDLLETWAAAVGLNLSPAKWWSFNAQSVFTHKKMEGFVGRALRADINQLNFTWNNQFRLRKGWSGELTGVYTSRSQHDIQEVVDPAGQLSLGVAKQVLQQKGTVKLAVRDILYTQWMKGNTYFQQADEYFKLTRDTRVATISFSWRFGKAYKTARRSEGAAGEEKARVGTN</sequence>
<dbReference type="PANTHER" id="PTHR40980">
    <property type="entry name" value="PLUG DOMAIN-CONTAINING PROTEIN"/>
    <property type="match status" value="1"/>
</dbReference>
<dbReference type="Gene3D" id="2.170.130.10">
    <property type="entry name" value="TonB-dependent receptor, plug domain"/>
    <property type="match status" value="1"/>
</dbReference>
<dbReference type="SUPFAM" id="SSF56935">
    <property type="entry name" value="Porins"/>
    <property type="match status" value="1"/>
</dbReference>
<dbReference type="STRING" id="1302690.BUE76_04605"/>
<keyword evidence="7" id="KW-0675">Receptor</keyword>
<dbReference type="Proteomes" id="UP000184368">
    <property type="component" value="Unassembled WGS sequence"/>
</dbReference>
<evidence type="ECO:0000256" key="4">
    <source>
        <dbReference type="SAM" id="SignalP"/>
    </source>
</evidence>
<dbReference type="InterPro" id="IPR036942">
    <property type="entry name" value="Beta-barrel_TonB_sf"/>
</dbReference>
<dbReference type="InterPro" id="IPR013783">
    <property type="entry name" value="Ig-like_fold"/>
</dbReference>
<dbReference type="InterPro" id="IPR037066">
    <property type="entry name" value="Plug_dom_sf"/>
</dbReference>
<dbReference type="GO" id="GO:0009279">
    <property type="term" value="C:cell outer membrane"/>
    <property type="evidence" value="ECO:0007669"/>
    <property type="project" value="UniProtKB-SubCell"/>
</dbReference>
<evidence type="ECO:0000313" key="8">
    <source>
        <dbReference type="Proteomes" id="UP000184368"/>
    </source>
</evidence>
<evidence type="ECO:0000259" key="5">
    <source>
        <dbReference type="Pfam" id="PF07715"/>
    </source>
</evidence>
<keyword evidence="3" id="KW-0998">Cell outer membrane</keyword>
<dbReference type="SUPFAM" id="SSF49478">
    <property type="entry name" value="Cna protein B-type domain"/>
    <property type="match status" value="1"/>
</dbReference>
<dbReference type="EMBL" id="FQUO01000012">
    <property type="protein sequence ID" value="SHF81421.1"/>
    <property type="molecule type" value="Genomic_DNA"/>
</dbReference>
<evidence type="ECO:0000256" key="1">
    <source>
        <dbReference type="ARBA" id="ARBA00004442"/>
    </source>
</evidence>
<dbReference type="Gene3D" id="2.60.40.10">
    <property type="entry name" value="Immunoglobulins"/>
    <property type="match status" value="1"/>
</dbReference>
<accession>A0A1M5EQK5</accession>
<keyword evidence="4" id="KW-0732">Signal</keyword>
<dbReference type="InterPro" id="IPR041700">
    <property type="entry name" value="OMP_b-brl_3"/>
</dbReference>
<evidence type="ECO:0000259" key="6">
    <source>
        <dbReference type="Pfam" id="PF14905"/>
    </source>
</evidence>
<evidence type="ECO:0000256" key="2">
    <source>
        <dbReference type="ARBA" id="ARBA00023136"/>
    </source>
</evidence>
<name>A0A1M5EQK5_9BACT</name>
<dbReference type="PANTHER" id="PTHR40980:SF4">
    <property type="entry name" value="TONB-DEPENDENT RECEPTOR-LIKE BETA-BARREL DOMAIN-CONTAINING PROTEIN"/>
    <property type="match status" value="1"/>
</dbReference>
<organism evidence="7 8">
    <name type="scientific">Cnuella takakiae</name>
    <dbReference type="NCBI Taxonomy" id="1302690"/>
    <lineage>
        <taxon>Bacteria</taxon>
        <taxon>Pseudomonadati</taxon>
        <taxon>Bacteroidota</taxon>
        <taxon>Chitinophagia</taxon>
        <taxon>Chitinophagales</taxon>
        <taxon>Chitinophagaceae</taxon>
        <taxon>Cnuella</taxon>
    </lineage>
</organism>
<dbReference type="Pfam" id="PF07715">
    <property type="entry name" value="Plug"/>
    <property type="match status" value="1"/>
</dbReference>
<dbReference type="InterPro" id="IPR012910">
    <property type="entry name" value="Plug_dom"/>
</dbReference>
<dbReference type="Gene3D" id="2.40.170.20">
    <property type="entry name" value="TonB-dependent receptor, beta-barrel domain"/>
    <property type="match status" value="1"/>
</dbReference>